<dbReference type="EMBL" id="JBHTIS010001318">
    <property type="protein sequence ID" value="MFD1047931.1"/>
    <property type="molecule type" value="Genomic_DNA"/>
</dbReference>
<gene>
    <name evidence="1" type="ORF">ACFQ1S_21535</name>
</gene>
<feature type="non-terminal residue" evidence="1">
    <location>
        <position position="122"/>
    </location>
</feature>
<evidence type="ECO:0000313" key="1">
    <source>
        <dbReference type="EMBL" id="MFD1047931.1"/>
    </source>
</evidence>
<name>A0ABW3MBD5_9PSEU</name>
<sequence>MNRAKRYVFHNGLSIGFGLLLLLALVGQALTGLTGGACGATARASAAVSTAGTIMLARLGKPLVLVDGARPTKVGWSYLHHGHARSAGAVHPALVPDRLVHFGHLAGRAEQQVAVERAATGE</sequence>
<organism evidence="1 2">
    <name type="scientific">Kibdelosporangium lantanae</name>
    <dbReference type="NCBI Taxonomy" id="1497396"/>
    <lineage>
        <taxon>Bacteria</taxon>
        <taxon>Bacillati</taxon>
        <taxon>Actinomycetota</taxon>
        <taxon>Actinomycetes</taxon>
        <taxon>Pseudonocardiales</taxon>
        <taxon>Pseudonocardiaceae</taxon>
        <taxon>Kibdelosporangium</taxon>
    </lineage>
</organism>
<reference evidence="2" key="1">
    <citation type="journal article" date="2019" name="Int. J. Syst. Evol. Microbiol.">
        <title>The Global Catalogue of Microorganisms (GCM) 10K type strain sequencing project: providing services to taxonomists for standard genome sequencing and annotation.</title>
        <authorList>
            <consortium name="The Broad Institute Genomics Platform"/>
            <consortium name="The Broad Institute Genome Sequencing Center for Infectious Disease"/>
            <person name="Wu L."/>
            <person name="Ma J."/>
        </authorList>
    </citation>
    <scope>NUCLEOTIDE SEQUENCE [LARGE SCALE GENOMIC DNA]</scope>
    <source>
        <strain evidence="2">JCM 31486</strain>
    </source>
</reference>
<evidence type="ECO:0000313" key="2">
    <source>
        <dbReference type="Proteomes" id="UP001597045"/>
    </source>
</evidence>
<keyword evidence="2" id="KW-1185">Reference proteome</keyword>
<dbReference type="Proteomes" id="UP001597045">
    <property type="component" value="Unassembled WGS sequence"/>
</dbReference>
<comment type="caution">
    <text evidence="1">The sequence shown here is derived from an EMBL/GenBank/DDBJ whole genome shotgun (WGS) entry which is preliminary data.</text>
</comment>
<accession>A0ABW3MBD5</accession>
<proteinExistence type="predicted"/>
<protein>
    <submittedName>
        <fullName evidence="1">Uncharacterized protein</fullName>
    </submittedName>
</protein>